<feature type="transmembrane region" description="Helical" evidence="10">
    <location>
        <begin position="81"/>
        <end position="99"/>
    </location>
</feature>
<evidence type="ECO:0000256" key="10">
    <source>
        <dbReference type="SAM" id="Phobius"/>
    </source>
</evidence>
<feature type="transmembrane region" description="Helical" evidence="10">
    <location>
        <begin position="133"/>
        <end position="154"/>
    </location>
</feature>
<keyword evidence="6" id="KW-0560">Oxidoreductase</keyword>
<evidence type="ECO:0000256" key="1">
    <source>
        <dbReference type="ARBA" id="ARBA00004141"/>
    </source>
</evidence>
<evidence type="ECO:0000256" key="8">
    <source>
        <dbReference type="ARBA" id="ARBA00023157"/>
    </source>
</evidence>
<evidence type="ECO:0000256" key="9">
    <source>
        <dbReference type="ARBA" id="ARBA00023284"/>
    </source>
</evidence>
<name>A0A0B0DIR2_9MICC</name>
<dbReference type="Proteomes" id="UP000030664">
    <property type="component" value="Unassembled WGS sequence"/>
</dbReference>
<evidence type="ECO:0000256" key="5">
    <source>
        <dbReference type="ARBA" id="ARBA00022989"/>
    </source>
</evidence>
<proteinExistence type="inferred from homology"/>
<dbReference type="InterPro" id="IPR041714">
    <property type="entry name" value="VKOR_Actinobacteria"/>
</dbReference>
<dbReference type="InterPro" id="IPR038354">
    <property type="entry name" value="VKOR_sf"/>
</dbReference>
<comment type="caution">
    <text evidence="12">The sequence shown here is derived from an EMBL/GenBank/DDBJ whole genome shotgun (WGS) entry which is preliminary data.</text>
</comment>
<accession>A0A0B0DIR2</accession>
<evidence type="ECO:0000256" key="2">
    <source>
        <dbReference type="ARBA" id="ARBA00006214"/>
    </source>
</evidence>
<gene>
    <name evidence="12" type="ORF">AS25_04820</name>
</gene>
<dbReference type="PANTHER" id="PTHR34573">
    <property type="entry name" value="VKC DOMAIN-CONTAINING PROTEIN"/>
    <property type="match status" value="1"/>
</dbReference>
<keyword evidence="3 10" id="KW-0812">Transmembrane</keyword>
<evidence type="ECO:0000313" key="12">
    <source>
        <dbReference type="EMBL" id="KHE75159.1"/>
    </source>
</evidence>
<evidence type="ECO:0000259" key="11">
    <source>
        <dbReference type="SMART" id="SM00756"/>
    </source>
</evidence>
<dbReference type="PANTHER" id="PTHR34573:SF1">
    <property type="entry name" value="VITAMIN K EPOXIDE REDUCTASE DOMAIN-CONTAINING PROTEIN"/>
    <property type="match status" value="1"/>
</dbReference>
<evidence type="ECO:0000313" key="13">
    <source>
        <dbReference type="Proteomes" id="UP000030664"/>
    </source>
</evidence>
<evidence type="ECO:0000256" key="6">
    <source>
        <dbReference type="ARBA" id="ARBA00023002"/>
    </source>
</evidence>
<evidence type="ECO:0000256" key="7">
    <source>
        <dbReference type="ARBA" id="ARBA00023136"/>
    </source>
</evidence>
<reference evidence="12 13" key="1">
    <citation type="submission" date="2014-09" db="EMBL/GenBank/DDBJ databases">
        <title>High-quality draft genome sequence of Kocuria marina SO9-6, an actinobacterium isolated from a copper mine.</title>
        <authorList>
            <person name="Castro D.B."/>
            <person name="Pereira L.B."/>
            <person name="Silva M.V."/>
            <person name="Silva B.P."/>
            <person name="Zanardi B.R."/>
            <person name="Carlos C."/>
            <person name="Belgini D.R."/>
            <person name="Limache E.G."/>
            <person name="Lacerda G.V."/>
            <person name="Nery M.B."/>
            <person name="Gomes M.B."/>
            <person name="Souza S."/>
            <person name="Silva T.M."/>
            <person name="Rodrigues V.D."/>
            <person name="Paulino L.C."/>
            <person name="Vicentini R."/>
            <person name="Ferraz L.F."/>
            <person name="Ottoboni L.M."/>
        </authorList>
    </citation>
    <scope>NUCLEOTIDE SEQUENCE [LARGE SCALE GENOMIC DNA]</scope>
    <source>
        <strain evidence="12 13">SO9-6</strain>
    </source>
</reference>
<comment type="subcellular location">
    <subcellularLocation>
        <location evidence="1">Membrane</location>
        <topology evidence="1">Multi-pass membrane protein</topology>
    </subcellularLocation>
</comment>
<keyword evidence="8" id="KW-1015">Disulfide bond</keyword>
<protein>
    <submittedName>
        <fullName evidence="12">Vitamin K epoxide reductase</fullName>
    </submittedName>
</protein>
<dbReference type="Pfam" id="PF07884">
    <property type="entry name" value="VKOR"/>
    <property type="match status" value="1"/>
</dbReference>
<organism evidence="12 13">
    <name type="scientific">Kocuria marina</name>
    <dbReference type="NCBI Taxonomy" id="223184"/>
    <lineage>
        <taxon>Bacteria</taxon>
        <taxon>Bacillati</taxon>
        <taxon>Actinomycetota</taxon>
        <taxon>Actinomycetes</taxon>
        <taxon>Micrococcales</taxon>
        <taxon>Micrococcaceae</taxon>
        <taxon>Kocuria</taxon>
    </lineage>
</organism>
<feature type="domain" description="Vitamin K epoxide reductase" evidence="11">
    <location>
        <begin position="17"/>
        <end position="158"/>
    </location>
</feature>
<keyword evidence="5 10" id="KW-1133">Transmembrane helix</keyword>
<dbReference type="GO" id="GO:0016491">
    <property type="term" value="F:oxidoreductase activity"/>
    <property type="evidence" value="ECO:0007669"/>
    <property type="project" value="UniProtKB-KW"/>
</dbReference>
<dbReference type="AlphaFoldDB" id="A0A0B0DIR2"/>
<keyword evidence="7 10" id="KW-0472">Membrane</keyword>
<comment type="similarity">
    <text evidence="2">Belongs to the VKOR family.</text>
</comment>
<evidence type="ECO:0000256" key="3">
    <source>
        <dbReference type="ARBA" id="ARBA00022692"/>
    </source>
</evidence>
<dbReference type="GO" id="GO:0016020">
    <property type="term" value="C:membrane"/>
    <property type="evidence" value="ECO:0007669"/>
    <property type="project" value="UniProtKB-SubCell"/>
</dbReference>
<keyword evidence="4" id="KW-0874">Quinone</keyword>
<dbReference type="Gene3D" id="1.20.1440.130">
    <property type="entry name" value="VKOR domain"/>
    <property type="match status" value="1"/>
</dbReference>
<dbReference type="EMBL" id="JROM01000016">
    <property type="protein sequence ID" value="KHE75159.1"/>
    <property type="molecule type" value="Genomic_DNA"/>
</dbReference>
<evidence type="ECO:0000256" key="4">
    <source>
        <dbReference type="ARBA" id="ARBA00022719"/>
    </source>
</evidence>
<dbReference type="InterPro" id="IPR012932">
    <property type="entry name" value="VKOR"/>
</dbReference>
<dbReference type="CDD" id="cd12922">
    <property type="entry name" value="VKOR_5"/>
    <property type="match status" value="1"/>
</dbReference>
<dbReference type="GO" id="GO:0048038">
    <property type="term" value="F:quinone binding"/>
    <property type="evidence" value="ECO:0007669"/>
    <property type="project" value="UniProtKB-KW"/>
</dbReference>
<dbReference type="STRING" id="223184.AS25_04820"/>
<feature type="transmembrane region" description="Helical" evidence="10">
    <location>
        <begin position="106"/>
        <end position="127"/>
    </location>
</feature>
<keyword evidence="9" id="KW-0676">Redox-active center</keyword>
<feature type="transmembrane region" description="Helical" evidence="10">
    <location>
        <begin position="175"/>
        <end position="197"/>
    </location>
</feature>
<dbReference type="eggNOG" id="COG4243">
    <property type="taxonomic scope" value="Bacteria"/>
</dbReference>
<sequence>MTDRTPETTPAPATRSDRSWAVLAVIFSIVGFAASAVLVAERLAIYKDAGHRTSCDINAWLSCGTVMRTPQAELFGFPNPFIGIVAYAVVIAVAVGVLAGARYAGWFWWLLWLGIAAGSVFTLWLWWQTTFHINALCLYCMIVWCAQTLLLAHTTARMRRAGLIGSSRGTAAGSAAWAWLLGIGVLVIVFGIIAVRFSTAIFA</sequence>
<feature type="transmembrane region" description="Helical" evidence="10">
    <location>
        <begin position="20"/>
        <end position="40"/>
    </location>
</feature>
<dbReference type="SMART" id="SM00756">
    <property type="entry name" value="VKc"/>
    <property type="match status" value="1"/>
</dbReference>